<dbReference type="Pfam" id="PF13193">
    <property type="entry name" value="AMP-binding_C"/>
    <property type="match status" value="1"/>
</dbReference>
<comment type="caution">
    <text evidence="3">The sequence shown here is derived from an EMBL/GenBank/DDBJ whole genome shotgun (WGS) entry which is preliminary data.</text>
</comment>
<keyword evidence="4" id="KW-1185">Reference proteome</keyword>
<evidence type="ECO:0000313" key="4">
    <source>
        <dbReference type="Proteomes" id="UP001596977"/>
    </source>
</evidence>
<feature type="domain" description="AMP-binding enzyme C-terminal" evidence="2">
    <location>
        <begin position="435"/>
        <end position="511"/>
    </location>
</feature>
<dbReference type="PANTHER" id="PTHR43767">
    <property type="entry name" value="LONG-CHAIN-FATTY-ACID--COA LIGASE"/>
    <property type="match status" value="1"/>
</dbReference>
<accession>A0ABW3H840</accession>
<evidence type="ECO:0000313" key="3">
    <source>
        <dbReference type="EMBL" id="MFD0945607.1"/>
    </source>
</evidence>
<dbReference type="InterPro" id="IPR050237">
    <property type="entry name" value="ATP-dep_AMP-bd_enzyme"/>
</dbReference>
<feature type="domain" description="AMP-dependent synthetase/ligase" evidence="1">
    <location>
        <begin position="23"/>
        <end position="385"/>
    </location>
</feature>
<dbReference type="Gene3D" id="3.40.50.12780">
    <property type="entry name" value="N-terminal domain of ligase-like"/>
    <property type="match status" value="1"/>
</dbReference>
<gene>
    <name evidence="3" type="ORF">ACFQ1E_04585</name>
</gene>
<dbReference type="Proteomes" id="UP001596977">
    <property type="component" value="Unassembled WGS sequence"/>
</dbReference>
<dbReference type="InterPro" id="IPR045851">
    <property type="entry name" value="AMP-bd_C_sf"/>
</dbReference>
<dbReference type="InterPro" id="IPR042099">
    <property type="entry name" value="ANL_N_sf"/>
</dbReference>
<dbReference type="Pfam" id="PF00501">
    <property type="entry name" value="AMP-binding"/>
    <property type="match status" value="1"/>
</dbReference>
<dbReference type="SUPFAM" id="SSF56801">
    <property type="entry name" value="Acetyl-CoA synthetase-like"/>
    <property type="match status" value="1"/>
</dbReference>
<organism evidence="3 4">
    <name type="scientific">Sphingomonas canadensis</name>
    <dbReference type="NCBI Taxonomy" id="1219257"/>
    <lineage>
        <taxon>Bacteria</taxon>
        <taxon>Pseudomonadati</taxon>
        <taxon>Pseudomonadota</taxon>
        <taxon>Alphaproteobacteria</taxon>
        <taxon>Sphingomonadales</taxon>
        <taxon>Sphingomonadaceae</taxon>
        <taxon>Sphingomonas</taxon>
    </lineage>
</organism>
<evidence type="ECO:0000259" key="1">
    <source>
        <dbReference type="Pfam" id="PF00501"/>
    </source>
</evidence>
<proteinExistence type="predicted"/>
<evidence type="ECO:0000259" key="2">
    <source>
        <dbReference type="Pfam" id="PF13193"/>
    </source>
</evidence>
<name>A0ABW3H840_9SPHN</name>
<sequence>MARPTVERQLADEGPGYVSAIRAAIARRGGTLASIFEGRRRTWAETLERAERIAGGLAALDVSPGDRIAVLSANSDDFMALYLAIPWAGAVLVPLNCRWSPAENDFAIRDSMPKLLFVSEAMAEANAEMLAAWADRLTLVSLGVPRPGWKTLDTLLASDPAPDAGRRGDDLFAIFYTGGTTGRPKGVMLSHAGFTRNCLAMREAGLFPDGCRTLIVPPLFHLAAAAMLTMAMLAGGTAVIAGAFDPAATLQTIADAGVTDLLLVPTMIQMVLDAPGFDAARLSGLNTLIYGASPMPEATLDRIMAAAPHIDFVQLYGMTEVSCAATLLGPEFHQGAHREAGRHRGAGKPLPIAEIVIAGEAGEAVPPGEVGEILVRGAGLMLGYWNQSELTAEALRGGWMHTGDVGRFDDHGVLYVVDRVKDMIVSGGENVFSAEVESVLALHPGVAQVAVIGVPDARWGERVHAVVLPRPGEAPSEEALVAHCRARIAGYKCPRSIEFRSEALPLSAAGKILKGELRKPYWEGRTRNVA</sequence>
<dbReference type="InterPro" id="IPR020845">
    <property type="entry name" value="AMP-binding_CS"/>
</dbReference>
<reference evidence="4" key="1">
    <citation type="journal article" date="2019" name="Int. J. Syst. Evol. Microbiol.">
        <title>The Global Catalogue of Microorganisms (GCM) 10K type strain sequencing project: providing services to taxonomists for standard genome sequencing and annotation.</title>
        <authorList>
            <consortium name="The Broad Institute Genomics Platform"/>
            <consortium name="The Broad Institute Genome Sequencing Center for Infectious Disease"/>
            <person name="Wu L."/>
            <person name="Ma J."/>
        </authorList>
    </citation>
    <scope>NUCLEOTIDE SEQUENCE [LARGE SCALE GENOMIC DNA]</scope>
    <source>
        <strain evidence="4">CCUG 62982</strain>
    </source>
</reference>
<dbReference type="InterPro" id="IPR000873">
    <property type="entry name" value="AMP-dep_synth/lig_dom"/>
</dbReference>
<dbReference type="Gene3D" id="3.30.300.30">
    <property type="match status" value="1"/>
</dbReference>
<dbReference type="InterPro" id="IPR025110">
    <property type="entry name" value="AMP-bd_C"/>
</dbReference>
<protein>
    <submittedName>
        <fullName evidence="3">AMP-binding protein</fullName>
    </submittedName>
</protein>
<dbReference type="PANTHER" id="PTHR43767:SF1">
    <property type="entry name" value="NONRIBOSOMAL PEPTIDE SYNTHASE PES1 (EUROFUNG)-RELATED"/>
    <property type="match status" value="1"/>
</dbReference>
<dbReference type="PROSITE" id="PS00455">
    <property type="entry name" value="AMP_BINDING"/>
    <property type="match status" value="1"/>
</dbReference>
<dbReference type="EMBL" id="JBHTJG010000001">
    <property type="protein sequence ID" value="MFD0945607.1"/>
    <property type="molecule type" value="Genomic_DNA"/>
</dbReference>